<dbReference type="InterPro" id="IPR012657">
    <property type="entry name" value="23S_rRNA-intervening_sequence"/>
</dbReference>
<gene>
    <name evidence="1" type="ORF">ABGB03_04140</name>
</gene>
<evidence type="ECO:0000313" key="1">
    <source>
        <dbReference type="EMBL" id="XBG62093.1"/>
    </source>
</evidence>
<dbReference type="RefSeq" id="WP_347925072.1">
    <property type="nucleotide sequence ID" value="NZ_CP157199.1"/>
</dbReference>
<reference evidence="1" key="1">
    <citation type="submission" date="2024-05" db="EMBL/GenBank/DDBJ databases">
        <title>Pontimicrobium maritimus sp. nov., isolated form sea water.</title>
        <authorList>
            <person name="Muhammad N."/>
            <person name="Vuong T.Q."/>
            <person name="Han H.L."/>
            <person name="Kim S.-G."/>
        </authorList>
    </citation>
    <scope>NUCLEOTIDE SEQUENCE</scope>
    <source>
        <strain evidence="1">SW4</strain>
    </source>
</reference>
<proteinExistence type="predicted"/>
<dbReference type="NCBIfam" id="TIGR02436">
    <property type="entry name" value="four helix bundle protein"/>
    <property type="match status" value="1"/>
</dbReference>
<accession>A0AAU7BVC1</accession>
<dbReference type="PANTHER" id="PTHR38471:SF2">
    <property type="entry name" value="FOUR HELIX BUNDLE PROTEIN"/>
    <property type="match status" value="1"/>
</dbReference>
<dbReference type="SUPFAM" id="SSF158446">
    <property type="entry name" value="IVS-encoded protein-like"/>
    <property type="match status" value="1"/>
</dbReference>
<dbReference type="InterPro" id="IPR036583">
    <property type="entry name" value="23S_rRNA_IVS_sf"/>
</dbReference>
<dbReference type="Pfam" id="PF05635">
    <property type="entry name" value="23S_rRNA_IVP"/>
    <property type="match status" value="1"/>
</dbReference>
<dbReference type="Gene3D" id="1.20.1440.60">
    <property type="entry name" value="23S rRNA-intervening sequence"/>
    <property type="match status" value="1"/>
</dbReference>
<name>A0AAU7BVC1_9FLAO</name>
<sequence length="120" mass="13941">MYTYSFEKLEVWIEAKELSKNIYFITKKFPDEEKFGLTSQLKRASISICSNIAEGSARKTNKDKAHFTVMAFSSAVEVLNQIIIAHDLKFINESEYKPLRQQIESITNKLNALRNYQINK</sequence>
<organism evidence="1">
    <name type="scientific">Pontimicrobium sp. SW4</name>
    <dbReference type="NCBI Taxonomy" id="3153519"/>
    <lineage>
        <taxon>Bacteria</taxon>
        <taxon>Pseudomonadati</taxon>
        <taxon>Bacteroidota</taxon>
        <taxon>Flavobacteriia</taxon>
        <taxon>Flavobacteriales</taxon>
        <taxon>Flavobacteriaceae</taxon>
        <taxon>Pontimicrobium</taxon>
    </lineage>
</organism>
<protein>
    <submittedName>
        <fullName evidence="1">Four helix bundle protein</fullName>
    </submittedName>
</protein>
<dbReference type="AlphaFoldDB" id="A0AAU7BVC1"/>
<dbReference type="PANTHER" id="PTHR38471">
    <property type="entry name" value="FOUR HELIX BUNDLE PROTEIN"/>
    <property type="match status" value="1"/>
</dbReference>
<dbReference type="EMBL" id="CP157199">
    <property type="protein sequence ID" value="XBG62093.1"/>
    <property type="molecule type" value="Genomic_DNA"/>
</dbReference>
<dbReference type="CDD" id="cd16377">
    <property type="entry name" value="23S_rRNA_IVP_like"/>
    <property type="match status" value="1"/>
</dbReference>